<evidence type="ECO:0000313" key="2">
    <source>
        <dbReference type="Proteomes" id="UP000198925"/>
    </source>
</evidence>
<proteinExistence type="predicted"/>
<protein>
    <submittedName>
        <fullName evidence="1">Uncharacterized protein</fullName>
    </submittedName>
</protein>
<organism evidence="1 2">
    <name type="scientific">Belnapia rosea</name>
    <dbReference type="NCBI Taxonomy" id="938405"/>
    <lineage>
        <taxon>Bacteria</taxon>
        <taxon>Pseudomonadati</taxon>
        <taxon>Pseudomonadota</taxon>
        <taxon>Alphaproteobacteria</taxon>
        <taxon>Acetobacterales</taxon>
        <taxon>Roseomonadaceae</taxon>
        <taxon>Belnapia</taxon>
    </lineage>
</organism>
<reference evidence="1 2" key="1">
    <citation type="submission" date="2016-10" db="EMBL/GenBank/DDBJ databases">
        <authorList>
            <person name="de Groot N.N."/>
        </authorList>
    </citation>
    <scope>NUCLEOTIDE SEQUENCE [LARGE SCALE GENOMIC DNA]</scope>
    <source>
        <strain evidence="1 2">CPCC 100156</strain>
    </source>
</reference>
<name>A0A1G6KKA8_9PROT</name>
<sequence>MQNQTERHPYLDAFIASLVPYQPRTAHADDPPVPHLLPLPAASPEAARLLELLLGADHDLREDHPRAGAVNLALAETRLHRLITRDGLTPALEAALAGIVLAKEEMATGRTARALAALAGSIRAIGAAAPARR</sequence>
<dbReference type="AlphaFoldDB" id="A0A1G6KKA8"/>
<dbReference type="OrthoDB" id="7275222at2"/>
<keyword evidence="2" id="KW-1185">Reference proteome</keyword>
<dbReference type="EMBL" id="FMZX01000001">
    <property type="protein sequence ID" value="SDC31470.1"/>
    <property type="molecule type" value="Genomic_DNA"/>
</dbReference>
<evidence type="ECO:0000313" key="1">
    <source>
        <dbReference type="EMBL" id="SDC31470.1"/>
    </source>
</evidence>
<dbReference type="RefSeq" id="WP_090560838.1">
    <property type="nucleotide sequence ID" value="NZ_FMXZ01000001.1"/>
</dbReference>
<accession>A0A1G6KKA8</accession>
<gene>
    <name evidence="1" type="ORF">SAMN04487779_1001551</name>
</gene>
<dbReference type="Proteomes" id="UP000198925">
    <property type="component" value="Unassembled WGS sequence"/>
</dbReference>